<organism evidence="1">
    <name type="scientific">marine metagenome</name>
    <dbReference type="NCBI Taxonomy" id="408172"/>
    <lineage>
        <taxon>unclassified sequences</taxon>
        <taxon>metagenomes</taxon>
        <taxon>ecological metagenomes</taxon>
    </lineage>
</organism>
<evidence type="ECO:0008006" key="2">
    <source>
        <dbReference type="Google" id="ProtNLM"/>
    </source>
</evidence>
<reference evidence="1" key="1">
    <citation type="submission" date="2018-05" db="EMBL/GenBank/DDBJ databases">
        <authorList>
            <person name="Lanie J.A."/>
            <person name="Ng W.-L."/>
            <person name="Kazmierczak K.M."/>
            <person name="Andrzejewski T.M."/>
            <person name="Davidsen T.M."/>
            <person name="Wayne K.J."/>
            <person name="Tettelin H."/>
            <person name="Glass J.I."/>
            <person name="Rusch D."/>
            <person name="Podicherti R."/>
            <person name="Tsui H.-C.T."/>
            <person name="Winkler M.E."/>
        </authorList>
    </citation>
    <scope>NUCLEOTIDE SEQUENCE</scope>
</reference>
<dbReference type="NCBIfam" id="NF038353">
    <property type="entry name" value="FxLYD_dom"/>
    <property type="match status" value="1"/>
</dbReference>
<sequence>ISIQGTVTNNGDITANMVRVVATLYDRDGNVVAVSESGTQPDYLRANDESFFLIPILDKTQTNKIVDYSLVAESEEYTAVPEFPLGSGILLVASLSAYIALTKNPSIVTRGLVRISNPRWILTRLR</sequence>
<dbReference type="InterPro" id="IPR047676">
    <property type="entry name" value="FxLYD_dom"/>
</dbReference>
<gene>
    <name evidence="1" type="ORF">METZ01_LOCUS419284</name>
</gene>
<name>A0A382X6C7_9ZZZZ</name>
<accession>A0A382X6C7</accession>
<feature type="non-terminal residue" evidence="1">
    <location>
        <position position="1"/>
    </location>
</feature>
<evidence type="ECO:0000313" key="1">
    <source>
        <dbReference type="EMBL" id="SVD66430.1"/>
    </source>
</evidence>
<dbReference type="AlphaFoldDB" id="A0A382X6C7"/>
<protein>
    <recommendedName>
        <fullName evidence="2">DUF3426 domain-containing protein</fullName>
    </recommendedName>
</protein>
<dbReference type="EMBL" id="UINC01165180">
    <property type="protein sequence ID" value="SVD66430.1"/>
    <property type="molecule type" value="Genomic_DNA"/>
</dbReference>
<proteinExistence type="predicted"/>